<protein>
    <recommendedName>
        <fullName evidence="4">Toprim domain-containing protein</fullName>
    </recommendedName>
</protein>
<dbReference type="EMBL" id="CP003481">
    <property type="protein sequence ID" value="AFI06506.1"/>
    <property type="molecule type" value="Genomic_DNA"/>
</dbReference>
<dbReference type="PATRIC" id="fig|1163745.3.peg.1599"/>
<dbReference type="OrthoDB" id="5351803at2"/>
<organism evidence="2 3">
    <name type="scientific">Helicobacter cetorum (strain ATCC BAA-540 / CCUG 52418 / MIT 99-5656)</name>
    <dbReference type="NCBI Taxonomy" id="1163745"/>
    <lineage>
        <taxon>Bacteria</taxon>
        <taxon>Pseudomonadati</taxon>
        <taxon>Campylobacterota</taxon>
        <taxon>Epsilonproteobacteria</taxon>
        <taxon>Campylobacterales</taxon>
        <taxon>Helicobacteraceae</taxon>
        <taxon>Helicobacter</taxon>
    </lineage>
</organism>
<evidence type="ECO:0008006" key="4">
    <source>
        <dbReference type="Google" id="ProtNLM"/>
    </source>
</evidence>
<accession>I0EU87</accession>
<evidence type="ECO:0000313" key="3">
    <source>
        <dbReference type="Proteomes" id="UP000005013"/>
    </source>
</evidence>
<name>I0EU87_HELCM</name>
<dbReference type="HOGENOM" id="CLU_378454_0_0_7"/>
<dbReference type="AlphaFoldDB" id="I0EU87"/>
<dbReference type="Proteomes" id="UP000005013">
    <property type="component" value="Chromosome"/>
</dbReference>
<evidence type="ECO:0000256" key="1">
    <source>
        <dbReference type="SAM" id="Coils"/>
    </source>
</evidence>
<dbReference type="STRING" id="1163745.HCD_07595"/>
<sequence length="733" mass="84083">MSYIPNLTALPLHEILLDNGYVYNKDKTSKNNPVLKHENEEGNLVIFKNKNENGSISYTYKDTHTDKVGNIITFCKDRNISVEDLLAGKLEDYRNKKDTLQARDNAQENNEEVQKIINEFNALKPYDLENATLIKKRGIDTKLLEPYKEHLKTDNFNNLILATYQAFEDKNLNVIPIHQCGINKRLNKPLNTDKEGNIRDKPLKSIAQGNKGIEVLIPKDFSLIKNIVLSENIFDSLAYLELQGLEPKESVLISTAGQFNAQKLELFFQSFFKQLKNKQQGAYKSYLRQEEQWQELVKQGRATDDFNSVVVETYKDVIKNYQKEKNTPIYNKQVEKTREFRKPKPISKPQESFNVILAFDNDIKGKGYKEKCEGILYAITQQFPTIYTPFSKDCNDDLKLAHIIGNKEVHLKSVSAFIKNALTDLQSQEKAQTALEILETIHSLKPFKSTFKQSLNEPSKALDLLNHTSIFIENKHDEIIDTFNILKPLENNHPYFNNLDADLLENYKHSFKLDENKEVCVALFNAKGNKTAMQEISALNHSKDIKNISVLKNPTTKLDHIKQIIIANDPTNALSFMQLHRELDPKNSLVVSVFQSDFLETTKPFLDLLLQDVSKDTKIILSTNNEFSIPLTKYALNVTRKPPTIHTPFSQSFSNDLRLSKLLNTKTLNEESFKTALNTKMGILQKPCNSAFKQQTLKALNQIDKLKALPFNLKKQLVAFNENLNNKQNRHAI</sequence>
<keyword evidence="1" id="KW-0175">Coiled coil</keyword>
<dbReference type="KEGG" id="hcm:HCD_07595"/>
<evidence type="ECO:0000313" key="2">
    <source>
        <dbReference type="EMBL" id="AFI06506.1"/>
    </source>
</evidence>
<proteinExistence type="predicted"/>
<gene>
    <name evidence="2" type="ordered locus">HCD_07595</name>
</gene>
<reference evidence="2 3" key="1">
    <citation type="journal article" date="2013" name="PLoS ONE">
        <title>Sequence Divergence and Conservation in Genomes ofHelicobacter cetorum Strains from a Dolphin and a Whale.</title>
        <authorList>
            <person name="Kersulyte D."/>
            <person name="Rossi M."/>
            <person name="Berg D.E."/>
        </authorList>
    </citation>
    <scope>NUCLEOTIDE SEQUENCE [LARGE SCALE GENOMIC DNA]</scope>
    <source>
        <strain evidence="2 3">MIT 99-5656</strain>
    </source>
</reference>
<feature type="coiled-coil region" evidence="1">
    <location>
        <begin position="90"/>
        <end position="123"/>
    </location>
</feature>
<keyword evidence="3" id="KW-1185">Reference proteome</keyword>